<organism evidence="2 3">
    <name type="scientific">Nesidiocoris tenuis</name>
    <dbReference type="NCBI Taxonomy" id="355587"/>
    <lineage>
        <taxon>Eukaryota</taxon>
        <taxon>Metazoa</taxon>
        <taxon>Ecdysozoa</taxon>
        <taxon>Arthropoda</taxon>
        <taxon>Hexapoda</taxon>
        <taxon>Insecta</taxon>
        <taxon>Pterygota</taxon>
        <taxon>Neoptera</taxon>
        <taxon>Paraneoptera</taxon>
        <taxon>Hemiptera</taxon>
        <taxon>Heteroptera</taxon>
        <taxon>Panheteroptera</taxon>
        <taxon>Cimicomorpha</taxon>
        <taxon>Miridae</taxon>
        <taxon>Dicyphina</taxon>
        <taxon>Nesidiocoris</taxon>
    </lineage>
</organism>
<proteinExistence type="predicted"/>
<gene>
    <name evidence="2" type="ORF">NTEN_LOCUS12228</name>
</gene>
<accession>A0A6H5GVQ4</accession>
<evidence type="ECO:0000256" key="1">
    <source>
        <dbReference type="SAM" id="MobiDB-lite"/>
    </source>
</evidence>
<sequence length="367" mass="41985">MKFSKKINWHFSRNQSQNPIIPINRFENHSIAPSQSRLVLQPCLPPGSKEGHAPSVVRCPKRRPRINQFRIIYHFFFVVSAESSLFFQFRSDRTSGDLQSSFFRTDIVDVSYESAIHNNQPRIIVRGLMRDRYIDIHRNTFQCLSMKQMPAGCRTVGKRNFLVLALERSCAYGSNPRNRPYSRMSSMGLHLNSEATSAKLIKKSKIKVPNLGTLKTLKPVQASSMPESLNDACPERIRIRDCKVNNFRTAWAGRSEIFEGPDKEVSGRISTLPQSPSRQVESRAGRIDPAPGDPPGGNEQRGKERLNRTDTGRRRAQDSKLGQLLLPYFRRAEGRLRFHVSTSTIFSDLIPRNIFRIREISRVAARY</sequence>
<feature type="compositionally biased region" description="Basic and acidic residues" evidence="1">
    <location>
        <begin position="300"/>
        <end position="317"/>
    </location>
</feature>
<name>A0A6H5GVQ4_9HEMI</name>
<feature type="region of interest" description="Disordered" evidence="1">
    <location>
        <begin position="262"/>
        <end position="317"/>
    </location>
</feature>
<dbReference type="Proteomes" id="UP000479000">
    <property type="component" value="Unassembled WGS sequence"/>
</dbReference>
<evidence type="ECO:0000313" key="2">
    <source>
        <dbReference type="EMBL" id="CAB0006751.1"/>
    </source>
</evidence>
<feature type="compositionally biased region" description="Polar residues" evidence="1">
    <location>
        <begin position="268"/>
        <end position="279"/>
    </location>
</feature>
<keyword evidence="3" id="KW-1185">Reference proteome</keyword>
<protein>
    <submittedName>
        <fullName evidence="2">Uncharacterized protein</fullName>
    </submittedName>
</protein>
<dbReference type="EMBL" id="CADCXU010018363">
    <property type="protein sequence ID" value="CAB0006751.1"/>
    <property type="molecule type" value="Genomic_DNA"/>
</dbReference>
<dbReference type="AlphaFoldDB" id="A0A6H5GVQ4"/>
<reference evidence="2 3" key="1">
    <citation type="submission" date="2020-02" db="EMBL/GenBank/DDBJ databases">
        <authorList>
            <person name="Ferguson B K."/>
        </authorList>
    </citation>
    <scope>NUCLEOTIDE SEQUENCE [LARGE SCALE GENOMIC DNA]</scope>
</reference>
<evidence type="ECO:0000313" key="3">
    <source>
        <dbReference type="Proteomes" id="UP000479000"/>
    </source>
</evidence>